<reference evidence="1 2" key="1">
    <citation type="submission" date="2019-09" db="EMBL/GenBank/DDBJ databases">
        <title>Consistent, comparative and evidence-based genome assembly and annotation for Cryptosporidium parvum, C. hominis and C. tyzzeri.</title>
        <authorList>
            <person name="Baptista R.P."/>
            <person name="Li Y."/>
            <person name="Sateriale A."/>
            <person name="Ansell B."/>
            <person name="Jex A."/>
            <person name="Sanders M."/>
            <person name="Brooks K."/>
            <person name="Tracey A."/>
            <person name="Berriman M."/>
            <person name="Striepen B."/>
            <person name="Cotton J.A."/>
            <person name="Kissinger J.C."/>
        </authorList>
    </citation>
    <scope>NUCLEOTIDE SEQUENCE [LARGE SCALE GENOMIC DNA]</scope>
    <source>
        <strain evidence="1 2">IOWA-ATCC</strain>
    </source>
</reference>
<dbReference type="Proteomes" id="UP000593906">
    <property type="component" value="Chromosome 2"/>
</dbReference>
<organism evidence="1 2">
    <name type="scientific">Cryptosporidium parvum</name>
    <dbReference type="NCBI Taxonomy" id="5807"/>
    <lineage>
        <taxon>Eukaryota</taxon>
        <taxon>Sar</taxon>
        <taxon>Alveolata</taxon>
        <taxon>Apicomplexa</taxon>
        <taxon>Conoidasida</taxon>
        <taxon>Coccidia</taxon>
        <taxon>Eucoccidiorida</taxon>
        <taxon>Eimeriorina</taxon>
        <taxon>Cryptosporidiidae</taxon>
        <taxon>Cryptosporidium</taxon>
    </lineage>
</organism>
<dbReference type="EMBL" id="CP044421">
    <property type="protein sequence ID" value="QOY42841.1"/>
    <property type="molecule type" value="Genomic_DNA"/>
</dbReference>
<protein>
    <recommendedName>
        <fullName evidence="3">DNA recombination and repair protein Rad51-like C-terminal domain-containing protein</fullName>
    </recommendedName>
</protein>
<dbReference type="PANTHER" id="PTHR46644:SF2">
    <property type="entry name" value="DNA REPAIR PROTEIN XRCC2"/>
    <property type="match status" value="1"/>
</dbReference>
<evidence type="ECO:0000313" key="1">
    <source>
        <dbReference type="EMBL" id="QOY42841.1"/>
    </source>
</evidence>
<dbReference type="VEuPathDB" id="CryptoDB:CPATCC_0026920"/>
<accession>A0A7S7LKA0</accession>
<dbReference type="AlphaFoldDB" id="A0A7S7LKA0"/>
<evidence type="ECO:0000313" key="2">
    <source>
        <dbReference type="Proteomes" id="UP000593906"/>
    </source>
</evidence>
<dbReference type="InterPro" id="IPR027417">
    <property type="entry name" value="P-loop_NTPase"/>
</dbReference>
<dbReference type="GO" id="GO:0000724">
    <property type="term" value="P:double-strand break repair via homologous recombination"/>
    <property type="evidence" value="ECO:0007669"/>
    <property type="project" value="InterPro"/>
</dbReference>
<evidence type="ECO:0008006" key="3">
    <source>
        <dbReference type="Google" id="ProtNLM"/>
    </source>
</evidence>
<gene>
    <name evidence="1" type="ORF">CPATCC_000522</name>
</gene>
<dbReference type="PANTHER" id="PTHR46644">
    <property type="entry name" value="DNA REPAIR PROTEIN XRCC2"/>
    <property type="match status" value="1"/>
</dbReference>
<dbReference type="OMA" id="ETIRIQY"/>
<name>A0A7S7LKA0_CRYPV</name>
<dbReference type="GO" id="GO:0033063">
    <property type="term" value="C:Rad51B-Rad51C-Rad51D-XRCC2 complex"/>
    <property type="evidence" value="ECO:0007669"/>
    <property type="project" value="InterPro"/>
</dbReference>
<dbReference type="InterPro" id="IPR030547">
    <property type="entry name" value="XRCC2"/>
</dbReference>
<dbReference type="Gene3D" id="3.40.50.300">
    <property type="entry name" value="P-loop containing nucleotide triphosphate hydrolases"/>
    <property type="match status" value="1"/>
</dbReference>
<dbReference type="SUPFAM" id="SSF52540">
    <property type="entry name" value="P-loop containing nucleoside triphosphate hydrolases"/>
    <property type="match status" value="1"/>
</dbReference>
<proteinExistence type="predicted"/>
<sequence>MGMLKFISKSGDLDFRKKEGINDGFSEKINGKIELKDGNENDNNHNHHYNIQEKNLLEVDDTLRGVLIKNLYSMDIKDEILKEILGKENTSFKPGDILGIMGSIGSGKSLLIMHLIAISILPEEIGGHDQKVYYIDTDSGFSIEVFTEKHLIPIIEKKLLNQNFYFQLIEENCKSNKTNFNQKDFDFSKIKTRDEQIIINQIIKKSLSNLNIIFVNDLLDLLCILKQMINNSSINYFNSDFKTITNTNIDFDSNHNHNNKAKLLVIDSINFWNADLSSLIINNYYEQIINKYHILGYFTNKNTIFNSIFSLIRQIVQFHGFIGILSFCEEPIIQFTYNNNNNNNINNNINNNNNNNNNSVNDKFKNNFTEELVEVENLFQNKKNDKNIDNYYDNYISNKKDGIKIDNNINNEKLMLKFPRIIHTKIFPNFLSKILKIEDYQSITNIIWIVKSSLPISDQIHNYPNSSIIPTYFSCISINNLQKSYLAFDDFHGLVLV</sequence>
<dbReference type="GO" id="GO:0005657">
    <property type="term" value="C:replication fork"/>
    <property type="evidence" value="ECO:0007669"/>
    <property type="project" value="InterPro"/>
</dbReference>